<accession>I7LVK4</accession>
<dbReference type="KEGG" id="tet:TTHERM_00289280"/>
<dbReference type="InParanoid" id="I7LVK4"/>
<keyword evidence="4" id="KW-1185">Reference proteome</keyword>
<protein>
    <submittedName>
        <fullName evidence="3">Uncharacterized protein</fullName>
    </submittedName>
</protein>
<dbReference type="AlphaFoldDB" id="I7LVK4"/>
<dbReference type="Proteomes" id="UP000009168">
    <property type="component" value="Unassembled WGS sequence"/>
</dbReference>
<sequence>MSDDDSYDLSSLEVQIMDMKQKKQQQNESQNGIHPHKQALIKRPSSYKIRRKFSQDQAQALRYAEESQANDKQDIFPQSTRNQTPFKINLNNNKLFQKDFDQQNPKNIRISSASAKQIMSRKQIYKEQIQNQEKQEQGQQSSRPNIFQLNEQEDLKQLRMNFLLKSQELQNQNQNGIKHQQFNNKISTPQNFRKKTNLIQQHFQKEEIVNESSQYYDLSPEKDNFFEINNEQIHNQLGAQQDQLPKKILKSDVQKLKVELERYQRLAQTVKEISMVSYLRKSINQLERAQKNEQEYLNIIQKQSNQYMRQEVDMVKQKNISLRREINNQSIRINELQSQVSNLLEYKELHEEEQQKNSKLQNELQEKVTLIENQTQQILEKSKIIEQSTIQIKEKDESIQNQMLEIQQKEKKFEELKIQLEQQKEKQENQINQLNQDKNELTKYKDLYEQSQQSLIQIQKEKGDEVEKYKKLNQELQKSLEASQLKQTEAQIQNIQKIFKDIINTQVKGGNGDQQVKEVLQQLNPQTKVKDNAVQFTKAYQVVSQSQPSDQQKKDLQVKNDDIVQNYLQGMQKIQQGNATQNEVNKDDKDSLKCLMILQNMFKQDGISTFITDTPIQTLEKDKNYQVQQSFLQVGLHNQAKYFTIKIDKQSTLYQNLIQSKTKQNINEFLQKFKEDIGQKVNSQNPQQDITIINVDFDKLLQIDFQVNSQQFSSQELRKKITFSDLGLSVSEKSLLEFAKLSVNMFDSQYNMEWPESYKGKHDVRGQLKFFDKINPVDHMYHYPAGYKGYALNINRYGEDRSWISSNADANTWIVLFHGTNENALSGIMKENLVPGYRNLHGGDKCRITNTIIKKGPKENVYLTDDMSIAEHFAGVSSSYEGKKYYIVFQCRVNPNGVKSPVNEPRYYTVEDNQNIRPYRIILKEVK</sequence>
<feature type="compositionally biased region" description="Basic and acidic residues" evidence="2">
    <location>
        <begin position="63"/>
        <end position="74"/>
    </location>
</feature>
<dbReference type="OrthoDB" id="428577at2759"/>
<evidence type="ECO:0000313" key="3">
    <source>
        <dbReference type="EMBL" id="EAR98400.1"/>
    </source>
</evidence>
<name>I7LVK4_TETTS</name>
<dbReference type="RefSeq" id="XP_001018645.1">
    <property type="nucleotide sequence ID" value="XM_001018645.1"/>
</dbReference>
<dbReference type="PANTHER" id="PTHR36649">
    <property type="entry name" value="UBIQUITIN-LIKE DOMAIN-CONTAINING PROTEIN"/>
    <property type="match status" value="1"/>
</dbReference>
<feature type="region of interest" description="Disordered" evidence="2">
    <location>
        <begin position="62"/>
        <end position="86"/>
    </location>
</feature>
<dbReference type="GeneID" id="7846874"/>
<reference evidence="4" key="1">
    <citation type="journal article" date="2006" name="PLoS Biol.">
        <title>Macronuclear genome sequence of the ciliate Tetrahymena thermophila, a model eukaryote.</title>
        <authorList>
            <person name="Eisen J.A."/>
            <person name="Coyne R.S."/>
            <person name="Wu M."/>
            <person name="Wu D."/>
            <person name="Thiagarajan M."/>
            <person name="Wortman J.R."/>
            <person name="Badger J.H."/>
            <person name="Ren Q."/>
            <person name="Amedeo P."/>
            <person name="Jones K.M."/>
            <person name="Tallon L.J."/>
            <person name="Delcher A.L."/>
            <person name="Salzberg S.L."/>
            <person name="Silva J.C."/>
            <person name="Haas B.J."/>
            <person name="Majoros W.H."/>
            <person name="Farzad M."/>
            <person name="Carlton J.M."/>
            <person name="Smith R.K. Jr."/>
            <person name="Garg J."/>
            <person name="Pearlman R.E."/>
            <person name="Karrer K.M."/>
            <person name="Sun L."/>
            <person name="Manning G."/>
            <person name="Elde N.C."/>
            <person name="Turkewitz A.P."/>
            <person name="Asai D.J."/>
            <person name="Wilkes D.E."/>
            <person name="Wang Y."/>
            <person name="Cai H."/>
            <person name="Collins K."/>
            <person name="Stewart B.A."/>
            <person name="Lee S.R."/>
            <person name="Wilamowska K."/>
            <person name="Weinberg Z."/>
            <person name="Ruzzo W.L."/>
            <person name="Wloga D."/>
            <person name="Gaertig J."/>
            <person name="Frankel J."/>
            <person name="Tsao C.-C."/>
            <person name="Gorovsky M.A."/>
            <person name="Keeling P.J."/>
            <person name="Waller R.F."/>
            <person name="Patron N.J."/>
            <person name="Cherry J.M."/>
            <person name="Stover N.A."/>
            <person name="Krieger C.J."/>
            <person name="del Toro C."/>
            <person name="Ryder H.F."/>
            <person name="Williamson S.C."/>
            <person name="Barbeau R.A."/>
            <person name="Hamilton E.P."/>
            <person name="Orias E."/>
        </authorList>
    </citation>
    <scope>NUCLEOTIDE SEQUENCE [LARGE SCALE GENOMIC DNA]</scope>
    <source>
        <strain evidence="4">SB210</strain>
    </source>
</reference>
<gene>
    <name evidence="3" type="ORF">TTHERM_00289280</name>
</gene>
<evidence type="ECO:0000256" key="1">
    <source>
        <dbReference type="SAM" id="Coils"/>
    </source>
</evidence>
<organism evidence="3 4">
    <name type="scientific">Tetrahymena thermophila (strain SB210)</name>
    <dbReference type="NCBI Taxonomy" id="312017"/>
    <lineage>
        <taxon>Eukaryota</taxon>
        <taxon>Sar</taxon>
        <taxon>Alveolata</taxon>
        <taxon>Ciliophora</taxon>
        <taxon>Intramacronucleata</taxon>
        <taxon>Oligohymenophorea</taxon>
        <taxon>Hymenostomatida</taxon>
        <taxon>Tetrahymenina</taxon>
        <taxon>Tetrahymenidae</taxon>
        <taxon>Tetrahymena</taxon>
    </lineage>
</organism>
<evidence type="ECO:0000256" key="2">
    <source>
        <dbReference type="SAM" id="MobiDB-lite"/>
    </source>
</evidence>
<feature type="coiled-coil region" evidence="1">
    <location>
        <begin position="246"/>
        <end position="505"/>
    </location>
</feature>
<dbReference type="eggNOG" id="ENOG502S9QQ">
    <property type="taxonomic scope" value="Eukaryota"/>
</dbReference>
<dbReference type="PANTHER" id="PTHR36649:SF28">
    <property type="entry name" value="UBIQUITIN-LIKE DOMAIN-CONTAINING PROTEIN"/>
    <property type="match status" value="1"/>
</dbReference>
<keyword evidence="1" id="KW-0175">Coiled coil</keyword>
<dbReference type="EMBL" id="GG662651">
    <property type="protein sequence ID" value="EAR98400.1"/>
    <property type="molecule type" value="Genomic_DNA"/>
</dbReference>
<feature type="compositionally biased region" description="Polar residues" evidence="2">
    <location>
        <begin position="76"/>
        <end position="86"/>
    </location>
</feature>
<proteinExistence type="predicted"/>
<feature type="region of interest" description="Disordered" evidence="2">
    <location>
        <begin position="18"/>
        <end position="44"/>
    </location>
</feature>
<evidence type="ECO:0000313" key="4">
    <source>
        <dbReference type="Proteomes" id="UP000009168"/>
    </source>
</evidence>
<dbReference type="HOGENOM" id="CLU_315363_0_0_1"/>